<dbReference type="EMBL" id="VSRR010039768">
    <property type="protein sequence ID" value="MPC74814.1"/>
    <property type="molecule type" value="Genomic_DNA"/>
</dbReference>
<keyword evidence="1" id="KW-0812">Transmembrane</keyword>
<keyword evidence="4" id="KW-1185">Reference proteome</keyword>
<evidence type="ECO:0008006" key="5">
    <source>
        <dbReference type="Google" id="ProtNLM"/>
    </source>
</evidence>
<keyword evidence="1" id="KW-0472">Membrane</keyword>
<reference evidence="3 4" key="1">
    <citation type="submission" date="2019-05" db="EMBL/GenBank/DDBJ databases">
        <title>Another draft genome of Portunus trituberculatus and its Hox gene families provides insights of decapod evolution.</title>
        <authorList>
            <person name="Jeong J.-H."/>
            <person name="Song I."/>
            <person name="Kim S."/>
            <person name="Choi T."/>
            <person name="Kim D."/>
            <person name="Ryu S."/>
            <person name="Kim W."/>
        </authorList>
    </citation>
    <scope>NUCLEOTIDE SEQUENCE [LARGE SCALE GENOMIC DNA]</scope>
    <source>
        <tissue evidence="3">Muscle</tissue>
    </source>
</reference>
<evidence type="ECO:0000313" key="4">
    <source>
        <dbReference type="Proteomes" id="UP000324222"/>
    </source>
</evidence>
<comment type="caution">
    <text evidence="3">The sequence shown here is derived from an EMBL/GenBank/DDBJ whole genome shotgun (WGS) entry which is preliminary data.</text>
</comment>
<organism evidence="3 4">
    <name type="scientific">Portunus trituberculatus</name>
    <name type="common">Swimming crab</name>
    <name type="synonym">Neptunus trituberculatus</name>
    <dbReference type="NCBI Taxonomy" id="210409"/>
    <lineage>
        <taxon>Eukaryota</taxon>
        <taxon>Metazoa</taxon>
        <taxon>Ecdysozoa</taxon>
        <taxon>Arthropoda</taxon>
        <taxon>Crustacea</taxon>
        <taxon>Multicrustacea</taxon>
        <taxon>Malacostraca</taxon>
        <taxon>Eumalacostraca</taxon>
        <taxon>Eucarida</taxon>
        <taxon>Decapoda</taxon>
        <taxon>Pleocyemata</taxon>
        <taxon>Brachyura</taxon>
        <taxon>Eubrachyura</taxon>
        <taxon>Portunoidea</taxon>
        <taxon>Portunidae</taxon>
        <taxon>Portuninae</taxon>
        <taxon>Portunus</taxon>
    </lineage>
</organism>
<keyword evidence="2" id="KW-0732">Signal</keyword>
<feature type="transmembrane region" description="Helical" evidence="1">
    <location>
        <begin position="51"/>
        <end position="71"/>
    </location>
</feature>
<keyword evidence="1" id="KW-1133">Transmembrane helix</keyword>
<evidence type="ECO:0000256" key="1">
    <source>
        <dbReference type="SAM" id="Phobius"/>
    </source>
</evidence>
<accession>A0A5B7I247</accession>
<evidence type="ECO:0000256" key="2">
    <source>
        <dbReference type="SAM" id="SignalP"/>
    </source>
</evidence>
<evidence type="ECO:0000313" key="3">
    <source>
        <dbReference type="EMBL" id="MPC74814.1"/>
    </source>
</evidence>
<gene>
    <name evidence="3" type="ORF">E2C01_069189</name>
</gene>
<name>A0A5B7I247_PORTR</name>
<proteinExistence type="predicted"/>
<feature type="signal peptide" evidence="2">
    <location>
        <begin position="1"/>
        <end position="35"/>
    </location>
</feature>
<protein>
    <recommendedName>
        <fullName evidence="5">Secreted protein</fullName>
    </recommendedName>
</protein>
<feature type="chain" id="PRO_5022677504" description="Secreted protein" evidence="2">
    <location>
        <begin position="36"/>
        <end position="106"/>
    </location>
</feature>
<sequence>MGGMMREAVATGFTLHMSLLRVYTVLLLVMQLVVGEPQPVIRPGMTRDVVLMPSPSVLWRLVLTIGCATLVTDRHTQRYHMLYRHRHGTLTAPYTNIHLSFHTNLR</sequence>
<dbReference type="Proteomes" id="UP000324222">
    <property type="component" value="Unassembled WGS sequence"/>
</dbReference>
<dbReference type="AlphaFoldDB" id="A0A5B7I247"/>